<accession>A0ABR6W9L6</accession>
<dbReference type="InterPro" id="IPR050204">
    <property type="entry name" value="AraC_XylS_family_regulators"/>
</dbReference>
<evidence type="ECO:0000259" key="4">
    <source>
        <dbReference type="PROSITE" id="PS01124"/>
    </source>
</evidence>
<name>A0ABR6W9L6_9BACT</name>
<reference evidence="5 6" key="1">
    <citation type="submission" date="2019-06" db="EMBL/GenBank/DDBJ databases">
        <title>Spirosoma utsteinense sp. nov. isolated from Antarctic ice-free soils.</title>
        <authorList>
            <person name="Tahon G."/>
        </authorList>
    </citation>
    <scope>NUCLEOTIDE SEQUENCE [LARGE SCALE GENOMIC DNA]</scope>
    <source>
        <strain evidence="5 6">LMG 31447</strain>
    </source>
</reference>
<evidence type="ECO:0000256" key="1">
    <source>
        <dbReference type="ARBA" id="ARBA00023015"/>
    </source>
</evidence>
<keyword evidence="1" id="KW-0805">Transcription regulation</keyword>
<proteinExistence type="predicted"/>
<dbReference type="Pfam" id="PF12833">
    <property type="entry name" value="HTH_18"/>
    <property type="match status" value="1"/>
</dbReference>
<dbReference type="InterPro" id="IPR009057">
    <property type="entry name" value="Homeodomain-like_sf"/>
</dbReference>
<dbReference type="EMBL" id="VFIA01000024">
    <property type="protein sequence ID" value="MBC3793253.1"/>
    <property type="molecule type" value="Genomic_DNA"/>
</dbReference>
<evidence type="ECO:0000313" key="5">
    <source>
        <dbReference type="EMBL" id="MBC3793253.1"/>
    </source>
</evidence>
<evidence type="ECO:0000256" key="3">
    <source>
        <dbReference type="ARBA" id="ARBA00023163"/>
    </source>
</evidence>
<dbReference type="InterPro" id="IPR018062">
    <property type="entry name" value="HTH_AraC-typ_CS"/>
</dbReference>
<dbReference type="RefSeq" id="WP_186739054.1">
    <property type="nucleotide sequence ID" value="NZ_VFIA01000024.1"/>
</dbReference>
<protein>
    <submittedName>
        <fullName evidence="5">AraC family transcriptional regulator</fullName>
    </submittedName>
</protein>
<keyword evidence="6" id="KW-1185">Reference proteome</keyword>
<comment type="caution">
    <text evidence="5">The sequence shown here is derived from an EMBL/GenBank/DDBJ whole genome shotgun (WGS) entry which is preliminary data.</text>
</comment>
<dbReference type="SUPFAM" id="SSF46689">
    <property type="entry name" value="Homeodomain-like"/>
    <property type="match status" value="2"/>
</dbReference>
<keyword evidence="3" id="KW-0804">Transcription</keyword>
<gene>
    <name evidence="5" type="ORF">FH603_3770</name>
</gene>
<dbReference type="Proteomes" id="UP000700732">
    <property type="component" value="Unassembled WGS sequence"/>
</dbReference>
<sequence length="283" mass="32307">MTYDSEMYSRPALVTSASLAWQGLRVERYQLDAMELPPHRHDHHLLLLYQAPPVTVRRQQGSRVQQAVFQPGNLGLYPGGEYDRVSWNGPTDTIHLYLDNQQLEDKARRDMDLSRFYLGDQFRFDDGLLNALGQQLLSAVGTSHTLGWLYVESLINTLCFHLIEHYGRYERRPVTTGRLPNAALNRIDAYLEAYADQFITLDTLAGLANLSVFHFTRLFKHAIGVSPYQYVLDWKIRRARQLLRANDTSINSVSDALGFSSPAHFSVAFKRNVGMSPSQFQRG</sequence>
<organism evidence="5 6">
    <name type="scientific">Spirosoma utsteinense</name>
    <dbReference type="NCBI Taxonomy" id="2585773"/>
    <lineage>
        <taxon>Bacteria</taxon>
        <taxon>Pseudomonadati</taxon>
        <taxon>Bacteroidota</taxon>
        <taxon>Cytophagia</taxon>
        <taxon>Cytophagales</taxon>
        <taxon>Cytophagaceae</taxon>
        <taxon>Spirosoma</taxon>
    </lineage>
</organism>
<dbReference type="InterPro" id="IPR020449">
    <property type="entry name" value="Tscrpt_reg_AraC-type_HTH"/>
</dbReference>
<evidence type="ECO:0000256" key="2">
    <source>
        <dbReference type="ARBA" id="ARBA00023125"/>
    </source>
</evidence>
<feature type="domain" description="HTH araC/xylS-type" evidence="4">
    <location>
        <begin position="185"/>
        <end position="283"/>
    </location>
</feature>
<dbReference type="PANTHER" id="PTHR46796">
    <property type="entry name" value="HTH-TYPE TRANSCRIPTIONAL ACTIVATOR RHAS-RELATED"/>
    <property type="match status" value="1"/>
</dbReference>
<keyword evidence="2" id="KW-0238">DNA-binding</keyword>
<dbReference type="PANTHER" id="PTHR46796:SF6">
    <property type="entry name" value="ARAC SUBFAMILY"/>
    <property type="match status" value="1"/>
</dbReference>
<dbReference type="InterPro" id="IPR018060">
    <property type="entry name" value="HTH_AraC"/>
</dbReference>
<dbReference type="Gene3D" id="1.10.10.60">
    <property type="entry name" value="Homeodomain-like"/>
    <property type="match status" value="2"/>
</dbReference>
<dbReference type="PRINTS" id="PR00032">
    <property type="entry name" value="HTHARAC"/>
</dbReference>
<dbReference type="SMART" id="SM00342">
    <property type="entry name" value="HTH_ARAC"/>
    <property type="match status" value="1"/>
</dbReference>
<dbReference type="PROSITE" id="PS00041">
    <property type="entry name" value="HTH_ARAC_FAMILY_1"/>
    <property type="match status" value="1"/>
</dbReference>
<dbReference type="PROSITE" id="PS01124">
    <property type="entry name" value="HTH_ARAC_FAMILY_2"/>
    <property type="match status" value="1"/>
</dbReference>
<evidence type="ECO:0000313" key="6">
    <source>
        <dbReference type="Proteomes" id="UP000700732"/>
    </source>
</evidence>